<proteinExistence type="predicted"/>
<dbReference type="Gene3D" id="1.20.1660.10">
    <property type="entry name" value="Hypothetical protein (EF3068)"/>
    <property type="match status" value="1"/>
</dbReference>
<dbReference type="OrthoDB" id="9775346at2"/>
<dbReference type="RefSeq" id="WP_036822918.1">
    <property type="nucleotide sequence ID" value="NZ_AVBF01000063.1"/>
</dbReference>
<dbReference type="SUPFAM" id="SSF48371">
    <property type="entry name" value="ARM repeat"/>
    <property type="match status" value="1"/>
</dbReference>
<keyword evidence="2" id="KW-1185">Reference proteome</keyword>
<dbReference type="InterPro" id="IPR014825">
    <property type="entry name" value="DNA_alkylation"/>
</dbReference>
<reference evidence="1 2" key="1">
    <citation type="journal article" date="2015" name="Stand. Genomic Sci.">
        <title>High quality draft genome sequence of the moderately halophilic bacterium Pontibacillus yanchengensis Y32(T) and comparison among Pontibacillus genomes.</title>
        <authorList>
            <person name="Huang J."/>
            <person name="Qiao Z.X."/>
            <person name="Tang J.W."/>
            <person name="Wang G."/>
        </authorList>
    </citation>
    <scope>NUCLEOTIDE SEQUENCE [LARGE SCALE GENOMIC DNA]</scope>
    <source>
        <strain evidence="1 2">Y32</strain>
    </source>
</reference>
<comment type="caution">
    <text evidence="1">The sequence shown here is derived from an EMBL/GenBank/DDBJ whole genome shotgun (WGS) entry which is preliminary data.</text>
</comment>
<evidence type="ECO:0008006" key="3">
    <source>
        <dbReference type="Google" id="ProtNLM"/>
    </source>
</evidence>
<dbReference type="Proteomes" id="UP000030147">
    <property type="component" value="Unassembled WGS sequence"/>
</dbReference>
<dbReference type="eggNOG" id="COG4912">
    <property type="taxonomic scope" value="Bacteria"/>
</dbReference>
<protein>
    <recommendedName>
        <fullName evidence="3">DNA alkylation repair protein</fullName>
    </recommendedName>
</protein>
<organism evidence="1 2">
    <name type="scientific">Pontibacillus yanchengensis Y32</name>
    <dbReference type="NCBI Taxonomy" id="1385514"/>
    <lineage>
        <taxon>Bacteria</taxon>
        <taxon>Bacillati</taxon>
        <taxon>Bacillota</taxon>
        <taxon>Bacilli</taxon>
        <taxon>Bacillales</taxon>
        <taxon>Bacillaceae</taxon>
        <taxon>Pontibacillus</taxon>
    </lineage>
</organism>
<dbReference type="InterPro" id="IPR016024">
    <property type="entry name" value="ARM-type_fold"/>
</dbReference>
<dbReference type="CDD" id="cd07064">
    <property type="entry name" value="AlkD_like_1"/>
    <property type="match status" value="1"/>
</dbReference>
<dbReference type="AlphaFoldDB" id="A0A0A2TBJ9"/>
<evidence type="ECO:0000313" key="1">
    <source>
        <dbReference type="EMBL" id="KGP71441.1"/>
    </source>
</evidence>
<dbReference type="Gene3D" id="1.25.40.290">
    <property type="entry name" value="ARM repeat domains"/>
    <property type="match status" value="1"/>
</dbReference>
<evidence type="ECO:0000313" key="2">
    <source>
        <dbReference type="Proteomes" id="UP000030147"/>
    </source>
</evidence>
<dbReference type="PANTHER" id="PTHR34070:SF1">
    <property type="entry name" value="DNA ALKYLATION REPAIR PROTEIN"/>
    <property type="match status" value="1"/>
</dbReference>
<dbReference type="Pfam" id="PF08713">
    <property type="entry name" value="DNA_alkylation"/>
    <property type="match status" value="1"/>
</dbReference>
<name>A0A0A2TBJ9_9BACI</name>
<dbReference type="PANTHER" id="PTHR34070">
    <property type="entry name" value="ARMADILLO-TYPE FOLD"/>
    <property type="match status" value="1"/>
</dbReference>
<dbReference type="EMBL" id="AVBF01000063">
    <property type="protein sequence ID" value="KGP71441.1"/>
    <property type="molecule type" value="Genomic_DNA"/>
</dbReference>
<gene>
    <name evidence="1" type="ORF">N782_19305</name>
</gene>
<dbReference type="STRING" id="1385514.N782_19305"/>
<accession>A0A0A2TBJ9</accession>
<sequence>MEKHIQVTDNIIEALEHNANEDNQRAMESYMKEHFSFFGIKSPERTRILKPILKEYGKLNWEEARLITYRLWDHPSRECQYAALSILEKQKKNLPCTATRDIEYWVTHKSWWDTVDFLSSHISGAYFLLYPDMLEPKLKEWIESDNLWLRRTALLTQLKYKEQTNEELLFYLIRVCKDEKEFFIQKAIGWALREYSKTQAESVKKFISQHNLSSLSKREGLKWLQNQSNKQSNQASS</sequence>